<reference evidence="1" key="1">
    <citation type="journal article" date="2014" name="Int. J. Syst. Evol. Microbiol.">
        <title>Complete genome sequence of Corynebacterium casei LMG S-19264T (=DSM 44701T), isolated from a smear-ripened cheese.</title>
        <authorList>
            <consortium name="US DOE Joint Genome Institute (JGI-PGF)"/>
            <person name="Walter F."/>
            <person name="Albersmeier A."/>
            <person name="Kalinowski J."/>
            <person name="Ruckert C."/>
        </authorList>
    </citation>
    <scope>NUCLEOTIDE SEQUENCE</scope>
    <source>
        <strain evidence="1">JCM 3051</strain>
    </source>
</reference>
<proteinExistence type="predicted"/>
<evidence type="ECO:0000313" key="2">
    <source>
        <dbReference type="Proteomes" id="UP000655589"/>
    </source>
</evidence>
<dbReference type="Proteomes" id="UP000655589">
    <property type="component" value="Unassembled WGS sequence"/>
</dbReference>
<accession>A0A8H9L2I8</accession>
<keyword evidence="2" id="KW-1185">Reference proteome</keyword>
<protein>
    <submittedName>
        <fullName evidence="1">Uncharacterized protein</fullName>
    </submittedName>
</protein>
<dbReference type="EMBL" id="BMPT01000005">
    <property type="protein sequence ID" value="GGM22239.1"/>
    <property type="molecule type" value="Genomic_DNA"/>
</dbReference>
<gene>
    <name evidence="1" type="ORF">GCM10010102_17360</name>
</gene>
<name>A0A8H9L2I8_9MICO</name>
<evidence type="ECO:0000313" key="1">
    <source>
        <dbReference type="EMBL" id="GGM22239.1"/>
    </source>
</evidence>
<organism evidence="1 2">
    <name type="scientific">Promicromonospora citrea</name>
    <dbReference type="NCBI Taxonomy" id="43677"/>
    <lineage>
        <taxon>Bacteria</taxon>
        <taxon>Bacillati</taxon>
        <taxon>Actinomycetota</taxon>
        <taxon>Actinomycetes</taxon>
        <taxon>Micrococcales</taxon>
        <taxon>Promicromonosporaceae</taxon>
        <taxon>Promicromonospora</taxon>
    </lineage>
</organism>
<reference evidence="1" key="2">
    <citation type="submission" date="2020-09" db="EMBL/GenBank/DDBJ databases">
        <authorList>
            <person name="Sun Q."/>
            <person name="Ohkuma M."/>
        </authorList>
    </citation>
    <scope>NUCLEOTIDE SEQUENCE</scope>
    <source>
        <strain evidence="1">JCM 3051</strain>
    </source>
</reference>
<dbReference type="AlphaFoldDB" id="A0A8H9L2I8"/>
<sequence length="61" mass="6561">MLLVGTSQDEAGQKLVKDDPVWDARAVTPQRVVDVAFGQQGSELFPQRVGDEAGQDGHVVL</sequence>
<comment type="caution">
    <text evidence="1">The sequence shown here is derived from an EMBL/GenBank/DDBJ whole genome shotgun (WGS) entry which is preliminary data.</text>
</comment>